<organism evidence="3 4">
    <name type="scientific">Brasilonema sennae CENA114</name>
    <dbReference type="NCBI Taxonomy" id="415709"/>
    <lineage>
        <taxon>Bacteria</taxon>
        <taxon>Bacillati</taxon>
        <taxon>Cyanobacteriota</taxon>
        <taxon>Cyanophyceae</taxon>
        <taxon>Nostocales</taxon>
        <taxon>Scytonemataceae</taxon>
        <taxon>Brasilonema</taxon>
        <taxon>Bromeliae group (in: Brasilonema)</taxon>
    </lineage>
</organism>
<evidence type="ECO:0000313" key="3">
    <source>
        <dbReference type="EMBL" id="QDL11787.1"/>
    </source>
</evidence>
<dbReference type="Pfam" id="PF00656">
    <property type="entry name" value="Peptidase_C14"/>
    <property type="match status" value="1"/>
</dbReference>
<name>A0A856MQT1_9CYAN</name>
<dbReference type="GO" id="GO:0004197">
    <property type="term" value="F:cysteine-type endopeptidase activity"/>
    <property type="evidence" value="ECO:0007669"/>
    <property type="project" value="InterPro"/>
</dbReference>
<accession>A0A856MQT1</accession>
<keyword evidence="1" id="KW-1133">Transmembrane helix</keyword>
<protein>
    <submittedName>
        <fullName evidence="3">Caspase family protein</fullName>
    </submittedName>
</protein>
<feature type="domain" description="Peptidase C14 caspase" evidence="2">
    <location>
        <begin position="6"/>
        <end position="275"/>
    </location>
</feature>
<dbReference type="GO" id="GO:0005737">
    <property type="term" value="C:cytoplasm"/>
    <property type="evidence" value="ECO:0007669"/>
    <property type="project" value="TreeGrafter"/>
</dbReference>
<keyword evidence="4" id="KW-1185">Reference proteome</keyword>
<dbReference type="InterPro" id="IPR029030">
    <property type="entry name" value="Caspase-like_dom_sf"/>
</dbReference>
<dbReference type="RefSeq" id="WP_171977952.1">
    <property type="nucleotide sequence ID" value="NZ_CAWOXK010000001.1"/>
</dbReference>
<dbReference type="Gene3D" id="3.40.50.1460">
    <property type="match status" value="1"/>
</dbReference>
<dbReference type="AlphaFoldDB" id="A0A856MQT1"/>
<dbReference type="InterPro" id="IPR050452">
    <property type="entry name" value="Metacaspase"/>
</dbReference>
<dbReference type="PANTHER" id="PTHR48104">
    <property type="entry name" value="METACASPASE-4"/>
    <property type="match status" value="1"/>
</dbReference>
<dbReference type="InterPro" id="IPR011600">
    <property type="entry name" value="Pept_C14_caspase"/>
</dbReference>
<feature type="transmembrane region" description="Helical" evidence="1">
    <location>
        <begin position="716"/>
        <end position="736"/>
    </location>
</feature>
<dbReference type="EMBL" id="CP030118">
    <property type="protein sequence ID" value="QDL11787.1"/>
    <property type="molecule type" value="Genomic_DNA"/>
</dbReference>
<proteinExistence type="predicted"/>
<evidence type="ECO:0000259" key="2">
    <source>
        <dbReference type="Pfam" id="PF00656"/>
    </source>
</evidence>
<keyword evidence="1" id="KW-0812">Transmembrane</keyword>
<evidence type="ECO:0000313" key="4">
    <source>
        <dbReference type="Proteomes" id="UP000503129"/>
    </source>
</evidence>
<reference evidence="3 4" key="1">
    <citation type="submission" date="2018-06" db="EMBL/GenBank/DDBJ databases">
        <title>Comparative genomics of Brasilonema spp. strains.</title>
        <authorList>
            <person name="Alvarenga D.O."/>
            <person name="Fiore M.F."/>
            <person name="Varani A.M."/>
        </authorList>
    </citation>
    <scope>NUCLEOTIDE SEQUENCE [LARGE SCALE GENOMIC DNA]</scope>
    <source>
        <strain evidence="3 4">CENA114</strain>
    </source>
</reference>
<gene>
    <name evidence="3" type="ORF">DP114_31305</name>
</gene>
<evidence type="ECO:0000256" key="1">
    <source>
        <dbReference type="SAM" id="Phobius"/>
    </source>
</evidence>
<dbReference type="GO" id="GO:0006508">
    <property type="term" value="P:proteolysis"/>
    <property type="evidence" value="ECO:0007669"/>
    <property type="project" value="InterPro"/>
</dbReference>
<dbReference type="PANTHER" id="PTHR48104:SF30">
    <property type="entry name" value="METACASPASE-1"/>
    <property type="match status" value="1"/>
</dbReference>
<keyword evidence="1" id="KW-0472">Membrane</keyword>
<dbReference type="KEGG" id="bsen:DP114_31305"/>
<dbReference type="Proteomes" id="UP000503129">
    <property type="component" value="Chromosome"/>
</dbReference>
<sequence>MTRNIYALLVGIDEYVSPVSPLQGCVNDIMAVQEYLQGRVATDGHQLHLRTLLNQNATRQAIIDGFRQHLCQASSEDVVFFYFAGHGSQEEAPEEFWILEPDQLDETIVCFDSRSPGGWDLADKELAKLIAEVAAKNPHITMIMDCCHSGSGTRDLDGEIAVRQAQSDRRKRPLDSFINSIAEVNQLAASQSREENLSRWKFLQGKHIFLSACLNTELAKEYNGDGQRRGAFSYFLLDTLKKANGNLSYRDLFKRTNALVRSKVTAQSPQIEATVLGELDQPFLGGAISEALSQGLIAPRTPYFTVYDHKDHGWVIDGGAVHGIPQPVDETTLLALFPFESSAEQLRQLSGAIAQAKVLQVLPQVSKIQISGIENLNPDTTFKAVVTSLPLPPKGVLITGEEAGVQLARTALLQAGPQSQPSLYIREVTTLEETEFQLVARDGKYFITRPADDRLLVAQIQDYTTATALQVIQRLEHIARWTNIVELSSPASSRIRPNAVQMVIEQNGQELQDVQLRLEYRQENNKWNPPSLRIKLKNTTHEPLYCSVLDLTDRYAVSADLFDGGGLWLQPGQEAWALGGDSISATVPEKLWWEQGITEVKDILKLIVSTAEFDATLLEQSELDLPSRSVSTLRGGKGTLNRLMNRIPSRDITAKPQEEELCDDWVSSQMTITTVRPQQTTLAPTPDASISLAAVATPIVNPTTNTTPAQATKPKWLIDMLIGGLAVFAMIGLLFWQHKSNDTQPSNQSFQSRVR</sequence>
<dbReference type="SUPFAM" id="SSF52129">
    <property type="entry name" value="Caspase-like"/>
    <property type="match status" value="1"/>
</dbReference>